<dbReference type="InterPro" id="IPR011604">
    <property type="entry name" value="PDDEXK-like_dom_sf"/>
</dbReference>
<protein>
    <recommendedName>
        <fullName evidence="3">McrBC 5-methylcytosine restriction system component</fullName>
    </recommendedName>
</protein>
<evidence type="ECO:0008006" key="3">
    <source>
        <dbReference type="Google" id="ProtNLM"/>
    </source>
</evidence>
<keyword evidence="2" id="KW-1185">Reference proteome</keyword>
<dbReference type="EMBL" id="LR216287">
    <property type="protein sequence ID" value="VFJ14516.1"/>
    <property type="molecule type" value="Genomic_DNA"/>
</dbReference>
<dbReference type="Pfam" id="PF10117">
    <property type="entry name" value="McrBC"/>
    <property type="match status" value="1"/>
</dbReference>
<reference evidence="1 2" key="1">
    <citation type="submission" date="2019-02" db="EMBL/GenBank/DDBJ databases">
        <authorList>
            <person name="Lehtovirta-Morley E L."/>
        </authorList>
    </citation>
    <scope>NUCLEOTIDE SEQUENCE [LARGE SCALE GENOMIC DNA]</scope>
    <source>
        <strain evidence="1">NFRAN1</strain>
    </source>
</reference>
<evidence type="ECO:0000313" key="2">
    <source>
        <dbReference type="Proteomes" id="UP000294299"/>
    </source>
</evidence>
<dbReference type="KEGG" id="nfn:NFRAN_2194"/>
<accession>A0A484ICH9</accession>
<proteinExistence type="predicted"/>
<gene>
    <name evidence="1" type="ORF">NFRAN_2194</name>
</gene>
<evidence type="ECO:0000313" key="1">
    <source>
        <dbReference type="EMBL" id="VFJ14516.1"/>
    </source>
</evidence>
<name>A0A484ICH9_9ARCH</name>
<dbReference type="Proteomes" id="UP000294299">
    <property type="component" value="Chromosome NFRAN"/>
</dbReference>
<organism evidence="1 2">
    <name type="scientific">Candidatus Nitrosocosmicus franklandianus</name>
    <dbReference type="NCBI Taxonomy" id="1798806"/>
    <lineage>
        <taxon>Archaea</taxon>
        <taxon>Nitrososphaerota</taxon>
        <taxon>Nitrososphaeria</taxon>
        <taxon>Nitrososphaerales</taxon>
        <taxon>Nitrososphaeraceae</taxon>
        <taxon>Candidatus Nitrosocosmicus</taxon>
    </lineage>
</organism>
<dbReference type="Gene3D" id="3.90.320.10">
    <property type="match status" value="1"/>
</dbReference>
<dbReference type="AlphaFoldDB" id="A0A484ICH9"/>
<sequence>MFIDYLNQTLKKRDSVKNDFNRHIDEEQRTLIRPDIIVKKKGIIVLILDTKYKTSIKDDDLNQMWIYCISLNVSTGILVYPQYFEAPFSRTLLSSRYKILLKNIDLTGNTFEEFKEKCKTFVDDVERCIMELFL</sequence>
<dbReference type="InterPro" id="IPR019292">
    <property type="entry name" value="McrC"/>
</dbReference>